<evidence type="ECO:0000259" key="5">
    <source>
        <dbReference type="PROSITE" id="PS50887"/>
    </source>
</evidence>
<dbReference type="CDD" id="cd00130">
    <property type="entry name" value="PAS"/>
    <property type="match status" value="1"/>
</dbReference>
<dbReference type="PROSITE" id="PS50112">
    <property type="entry name" value="PAS"/>
    <property type="match status" value="1"/>
</dbReference>
<dbReference type="Proteomes" id="UP000325255">
    <property type="component" value="Unassembled WGS sequence"/>
</dbReference>
<keyword evidence="7" id="KW-1185">Reference proteome</keyword>
<dbReference type="SMART" id="SM00267">
    <property type="entry name" value="GGDEF"/>
    <property type="match status" value="1"/>
</dbReference>
<dbReference type="CDD" id="cd01949">
    <property type="entry name" value="GGDEF"/>
    <property type="match status" value="1"/>
</dbReference>
<dbReference type="Gene3D" id="3.30.450.20">
    <property type="entry name" value="PAS domain"/>
    <property type="match status" value="4"/>
</dbReference>
<feature type="domain" description="PAS" evidence="2">
    <location>
        <begin position="414"/>
        <end position="448"/>
    </location>
</feature>
<dbReference type="SUPFAM" id="SSF55073">
    <property type="entry name" value="Nucleotide cyclase"/>
    <property type="match status" value="1"/>
</dbReference>
<dbReference type="NCBIfam" id="TIGR00229">
    <property type="entry name" value="sensory_box"/>
    <property type="match status" value="1"/>
</dbReference>
<dbReference type="InterPro" id="IPR043128">
    <property type="entry name" value="Rev_trsase/Diguanyl_cyclase"/>
</dbReference>
<feature type="coiled-coil region" evidence="1">
    <location>
        <begin position="354"/>
        <end position="381"/>
    </location>
</feature>
<evidence type="ECO:0000256" key="1">
    <source>
        <dbReference type="SAM" id="Coils"/>
    </source>
</evidence>
<name>A0A5M6IZS9_9PROT</name>
<dbReference type="SUPFAM" id="SSF55785">
    <property type="entry name" value="PYP-like sensor domain (PAS domain)"/>
    <property type="match status" value="2"/>
</dbReference>
<feature type="domain" description="GGDEF" evidence="5">
    <location>
        <begin position="680"/>
        <end position="813"/>
    </location>
</feature>
<evidence type="ECO:0000259" key="3">
    <source>
        <dbReference type="PROSITE" id="PS50113"/>
    </source>
</evidence>
<accession>A0A5M6IZS9</accession>
<dbReference type="PROSITE" id="PS50883">
    <property type="entry name" value="EAL"/>
    <property type="match status" value="1"/>
</dbReference>
<evidence type="ECO:0000313" key="7">
    <source>
        <dbReference type="Proteomes" id="UP000325255"/>
    </source>
</evidence>
<dbReference type="InterPro" id="IPR013655">
    <property type="entry name" value="PAS_fold_3"/>
</dbReference>
<proteinExistence type="predicted"/>
<protein>
    <submittedName>
        <fullName evidence="6">EAL domain-containing protein</fullName>
    </submittedName>
</protein>
<feature type="coiled-coil region" evidence="1">
    <location>
        <begin position="70"/>
        <end position="97"/>
    </location>
</feature>
<dbReference type="PANTHER" id="PTHR44757:SF2">
    <property type="entry name" value="BIOFILM ARCHITECTURE MAINTENANCE PROTEIN MBAA"/>
    <property type="match status" value="1"/>
</dbReference>
<dbReference type="InterPro" id="IPR035965">
    <property type="entry name" value="PAS-like_dom_sf"/>
</dbReference>
<dbReference type="InterPro" id="IPR000160">
    <property type="entry name" value="GGDEF_dom"/>
</dbReference>
<dbReference type="OrthoDB" id="9793210at2"/>
<organism evidence="6 7">
    <name type="scientific">Rhodovastum atsumiense</name>
    <dbReference type="NCBI Taxonomy" id="504468"/>
    <lineage>
        <taxon>Bacteria</taxon>
        <taxon>Pseudomonadati</taxon>
        <taxon>Pseudomonadota</taxon>
        <taxon>Alphaproteobacteria</taxon>
        <taxon>Acetobacterales</taxon>
        <taxon>Acetobacteraceae</taxon>
        <taxon>Rhodovastum</taxon>
    </lineage>
</organism>
<keyword evidence="1" id="KW-0175">Coiled coil</keyword>
<dbReference type="EMBL" id="VWPK01000004">
    <property type="protein sequence ID" value="KAA5613846.1"/>
    <property type="molecule type" value="Genomic_DNA"/>
</dbReference>
<comment type="caution">
    <text evidence="6">The sequence shown here is derived from an EMBL/GenBank/DDBJ whole genome shotgun (WGS) entry which is preliminary data.</text>
</comment>
<dbReference type="InterPro" id="IPR054327">
    <property type="entry name" value="His-kinase-like_sensor"/>
</dbReference>
<dbReference type="RefSeq" id="WP_150039229.1">
    <property type="nucleotide sequence ID" value="NZ_OW485601.1"/>
</dbReference>
<dbReference type="InterPro" id="IPR000014">
    <property type="entry name" value="PAS"/>
</dbReference>
<gene>
    <name evidence="6" type="ORF">F1189_03465</name>
</gene>
<dbReference type="SMART" id="SM00086">
    <property type="entry name" value="PAC"/>
    <property type="match status" value="2"/>
</dbReference>
<dbReference type="Gene3D" id="3.20.20.450">
    <property type="entry name" value="EAL domain"/>
    <property type="match status" value="1"/>
</dbReference>
<dbReference type="InterPro" id="IPR000700">
    <property type="entry name" value="PAS-assoc_C"/>
</dbReference>
<dbReference type="SMART" id="SM00091">
    <property type="entry name" value="PAS"/>
    <property type="match status" value="2"/>
</dbReference>
<dbReference type="PROSITE" id="PS50113">
    <property type="entry name" value="PAC"/>
    <property type="match status" value="2"/>
</dbReference>
<dbReference type="Pfam" id="PF00563">
    <property type="entry name" value="EAL"/>
    <property type="match status" value="1"/>
</dbReference>
<dbReference type="InterPro" id="IPR029787">
    <property type="entry name" value="Nucleotide_cyclase"/>
</dbReference>
<dbReference type="CDD" id="cd12915">
    <property type="entry name" value="PDC2_DGC_like"/>
    <property type="match status" value="1"/>
</dbReference>
<dbReference type="SMART" id="SM00052">
    <property type="entry name" value="EAL"/>
    <property type="match status" value="1"/>
</dbReference>
<dbReference type="InterPro" id="IPR035919">
    <property type="entry name" value="EAL_sf"/>
</dbReference>
<evidence type="ECO:0000259" key="2">
    <source>
        <dbReference type="PROSITE" id="PS50112"/>
    </source>
</evidence>
<dbReference type="SUPFAM" id="SSF141868">
    <property type="entry name" value="EAL domain-like"/>
    <property type="match status" value="1"/>
</dbReference>
<dbReference type="Pfam" id="PF00990">
    <property type="entry name" value="GGDEF"/>
    <property type="match status" value="1"/>
</dbReference>
<dbReference type="InterPro" id="IPR052155">
    <property type="entry name" value="Biofilm_reg_signaling"/>
</dbReference>
<dbReference type="Gene3D" id="3.30.70.270">
    <property type="match status" value="1"/>
</dbReference>
<feature type="domain" description="PAC" evidence="3">
    <location>
        <begin position="466"/>
        <end position="519"/>
    </location>
</feature>
<feature type="domain" description="EAL" evidence="4">
    <location>
        <begin position="822"/>
        <end position="1072"/>
    </location>
</feature>
<dbReference type="Pfam" id="PF22588">
    <property type="entry name" value="dCache_1_like"/>
    <property type="match status" value="1"/>
</dbReference>
<dbReference type="PROSITE" id="PS50887">
    <property type="entry name" value="GGDEF"/>
    <property type="match status" value="1"/>
</dbReference>
<dbReference type="CDD" id="cd01948">
    <property type="entry name" value="EAL"/>
    <property type="match status" value="1"/>
</dbReference>
<dbReference type="Gene3D" id="2.10.70.100">
    <property type="match status" value="1"/>
</dbReference>
<evidence type="ECO:0000313" key="6">
    <source>
        <dbReference type="EMBL" id="KAA5613846.1"/>
    </source>
</evidence>
<feature type="domain" description="PAC" evidence="3">
    <location>
        <begin position="596"/>
        <end position="649"/>
    </location>
</feature>
<evidence type="ECO:0000259" key="4">
    <source>
        <dbReference type="PROSITE" id="PS50883"/>
    </source>
</evidence>
<dbReference type="InterPro" id="IPR001633">
    <property type="entry name" value="EAL_dom"/>
</dbReference>
<sequence>MHLLLKDGIALARRRLDHARIACREKLAATLHPDQGASVRLAGGRPGFWRGFAGAGLGLALTLGAAGYLAQHREADLQEAERELRNLSLVLANWVEDSFRAVALLQAGVVQWVGSESIDTTGQLRERFASREVHDALHARTMALPRVQRLFLADANGQVIVTSTPGAWPTPEVSVAGKDYFELLRTDPGRDSVLSSALRSQMNGHWNIFFARRLTAPDGRFLGIIGASIDLAYFEDFFARLNLGTYSSIALNHSDGALLVRHPRNESFIGVTTPLSATFRQVTAADGSGTLRARSPVDETDRIMGLRVLKAYPLVMIATRATSEVLAPWRQEVRRIGLGVLLTDALILGGILLINRKDRQRRALQAARTEAEAKLARSEERERAARTLAERDAALSAVFENGMAGVAEVEGFAGPFVRVNHRYCEMTGRTETDLLGGLTPIDVMHPEDWPRTAALWQEAAGSGGKWETELRHLRPDGTEIWTRLSIAVSARDAQGGPLRHLAIVQDITESRAAAERLRASEALLRLGMEIGHIGSFSRDLLSGEIQCGPETRVLFGLPPDEAPLSMEDLLVRILPEDQARVRRQIGEAVARCQPEIDLQYRFHHRPDDMVRHAEIRARYEYDAAGRPLRSVGVVIDVTERRATEARIAHLARHDALTGLPNRLLFRERLDEALARAQRGGGFGVLCLDLDRFKDVNDSLGHPAGDALLREVARRLQAELRETDTLARLDGDEFAIIQADVHQPQDVTALARRVIEMVGLPCELDGHQLVIGSSVGIALAPADGTDADALLKGADMALYRAKAEGRGCWRFFEPGMDARMQTRRTLETDLRRAMVAREFELFYQPIVEIPSRRVSGLEALLRWRHPERGLVPPDAFIPLAEEIGLIVAIGEWALARACAEATTWAGAPKVAVNLSSVQFASRGLVDAVAAALERSGLDPARLELEITETVMLQETEATLATLRQLKALGVRIAMDDFGTGYSSLSYLQRFPFDKVKIDRCFTRDLEGSRQSKAIVRAVAGMCAGLDMTTTAEGVETEAQFQVLSREGCGEAQGYLFSRPLPAGEIPALMEQLAQAARFSTAAE</sequence>
<dbReference type="FunFam" id="3.20.20.450:FF:000001">
    <property type="entry name" value="Cyclic di-GMP phosphodiesterase yahA"/>
    <property type="match status" value="1"/>
</dbReference>
<dbReference type="AlphaFoldDB" id="A0A5M6IZS9"/>
<reference evidence="6 7" key="1">
    <citation type="submission" date="2019-09" db="EMBL/GenBank/DDBJ databases">
        <title>Genome sequence of Rhodovastum atsumiense, a diverse member of the Acetobacteraceae family of non-sulfur purple photosynthetic bacteria.</title>
        <authorList>
            <person name="Meyer T."/>
            <person name="Kyndt J."/>
        </authorList>
    </citation>
    <scope>NUCLEOTIDE SEQUENCE [LARGE SCALE GENOMIC DNA]</scope>
    <source>
        <strain evidence="6 7">DSM 21279</strain>
    </source>
</reference>
<dbReference type="NCBIfam" id="TIGR00254">
    <property type="entry name" value="GGDEF"/>
    <property type="match status" value="1"/>
</dbReference>
<dbReference type="InterPro" id="IPR001610">
    <property type="entry name" value="PAC"/>
</dbReference>
<dbReference type="Pfam" id="PF08447">
    <property type="entry name" value="PAS_3"/>
    <property type="match status" value="2"/>
</dbReference>
<dbReference type="CDD" id="cd12914">
    <property type="entry name" value="PDC1_DGC_like"/>
    <property type="match status" value="1"/>
</dbReference>
<dbReference type="PANTHER" id="PTHR44757">
    <property type="entry name" value="DIGUANYLATE CYCLASE DGCP"/>
    <property type="match status" value="1"/>
</dbReference>